<dbReference type="EMBL" id="WBJX01000001">
    <property type="protein sequence ID" value="KAB1639335.1"/>
    <property type="molecule type" value="Genomic_DNA"/>
</dbReference>
<feature type="transmembrane region" description="Helical" evidence="2">
    <location>
        <begin position="112"/>
        <end position="141"/>
    </location>
</feature>
<keyword evidence="2" id="KW-0812">Transmembrane</keyword>
<sequence>MEQLHEEGRASADQEGPHDTRIAKGVVVLSLLTLGVPLAAFLWLVLFSRAAMPRALGPGTLPGWLGSLPVLEPASFLTMLGALALLLLAAAAPTVLSSLARDLALKLHAQHVLLLAGALVTARAVCRLSAIGTLVVALLFVTASALSLTGGLASAGDSTPTPHGEAQLTDDVPPDDRDVEVSVDTSAADAERAMGLVTPEQRAGVVGLAEATMALVPTAAYVRDSAGGEPLQTTARFCTMGSEEGVAVDVSAYFQTDGQAFDGEAIRTLWGERGLTVSGTLSEINGDTDGTADASYTTLFYDTDGVFVLMLLGQCRSVA</sequence>
<protein>
    <submittedName>
        <fullName evidence="3">Uncharacterized protein</fullName>
    </submittedName>
</protein>
<reference evidence="3 4" key="1">
    <citation type="submission" date="2019-09" db="EMBL/GenBank/DDBJ databases">
        <title>Phylogeny of genus Pseudoclavibacter and closely related genus.</title>
        <authorList>
            <person name="Li Y."/>
        </authorList>
    </citation>
    <scope>NUCLEOTIDE SEQUENCE [LARGE SCALE GENOMIC DNA]</scope>
    <source>
        <strain evidence="3 4">THG-MD12</strain>
    </source>
</reference>
<evidence type="ECO:0000256" key="1">
    <source>
        <dbReference type="SAM" id="MobiDB-lite"/>
    </source>
</evidence>
<evidence type="ECO:0000313" key="4">
    <source>
        <dbReference type="Proteomes" id="UP000490386"/>
    </source>
</evidence>
<feature type="transmembrane region" description="Helical" evidence="2">
    <location>
        <begin position="26"/>
        <end position="46"/>
    </location>
</feature>
<comment type="caution">
    <text evidence="3">The sequence shown here is derived from an EMBL/GenBank/DDBJ whole genome shotgun (WGS) entry which is preliminary data.</text>
</comment>
<feature type="transmembrane region" description="Helical" evidence="2">
    <location>
        <begin position="74"/>
        <end position="100"/>
    </location>
</feature>
<name>A0A7J5B582_9MICO</name>
<dbReference type="Proteomes" id="UP000490386">
    <property type="component" value="Unassembled WGS sequence"/>
</dbReference>
<proteinExistence type="predicted"/>
<dbReference type="AlphaFoldDB" id="A0A7J5B582"/>
<organism evidence="3 4">
    <name type="scientific">Pseudoclavibacter terrae</name>
    <dbReference type="NCBI Taxonomy" id="1530195"/>
    <lineage>
        <taxon>Bacteria</taxon>
        <taxon>Bacillati</taxon>
        <taxon>Actinomycetota</taxon>
        <taxon>Actinomycetes</taxon>
        <taxon>Micrococcales</taxon>
        <taxon>Microbacteriaceae</taxon>
        <taxon>Pseudoclavibacter</taxon>
    </lineage>
</organism>
<evidence type="ECO:0000313" key="3">
    <source>
        <dbReference type="EMBL" id="KAB1639335.1"/>
    </source>
</evidence>
<keyword evidence="2" id="KW-0472">Membrane</keyword>
<keyword evidence="2" id="KW-1133">Transmembrane helix</keyword>
<accession>A0A7J5B582</accession>
<feature type="region of interest" description="Disordered" evidence="1">
    <location>
        <begin position="153"/>
        <end position="179"/>
    </location>
</feature>
<evidence type="ECO:0000256" key="2">
    <source>
        <dbReference type="SAM" id="Phobius"/>
    </source>
</evidence>
<keyword evidence="4" id="KW-1185">Reference proteome</keyword>
<dbReference type="RefSeq" id="WP_151422310.1">
    <property type="nucleotide sequence ID" value="NZ_WBJX01000001.1"/>
</dbReference>
<gene>
    <name evidence="3" type="ORF">F8O03_03075</name>
</gene>